<keyword evidence="2" id="KW-1185">Reference proteome</keyword>
<dbReference type="EMBL" id="KQ460075">
    <property type="protein sequence ID" value="KPJ17967.1"/>
    <property type="molecule type" value="Genomic_DNA"/>
</dbReference>
<accession>A0A194RK99</accession>
<sequence length="64" mass="7294">MAKLFCNCRCVPTLMRCLPSIDEGGDVQKENKVTLAVNFERLSAQVEKSARNQRVHLVRYSELP</sequence>
<evidence type="ECO:0000313" key="1">
    <source>
        <dbReference type="EMBL" id="KPJ17967.1"/>
    </source>
</evidence>
<dbReference type="InParanoid" id="A0A194RK99"/>
<proteinExistence type="predicted"/>
<organism evidence="1 2">
    <name type="scientific">Papilio machaon</name>
    <name type="common">Old World swallowtail butterfly</name>
    <dbReference type="NCBI Taxonomy" id="76193"/>
    <lineage>
        <taxon>Eukaryota</taxon>
        <taxon>Metazoa</taxon>
        <taxon>Ecdysozoa</taxon>
        <taxon>Arthropoda</taxon>
        <taxon>Hexapoda</taxon>
        <taxon>Insecta</taxon>
        <taxon>Pterygota</taxon>
        <taxon>Neoptera</taxon>
        <taxon>Endopterygota</taxon>
        <taxon>Lepidoptera</taxon>
        <taxon>Glossata</taxon>
        <taxon>Ditrysia</taxon>
        <taxon>Papilionoidea</taxon>
        <taxon>Papilionidae</taxon>
        <taxon>Papilioninae</taxon>
        <taxon>Papilio</taxon>
    </lineage>
</organism>
<dbReference type="Proteomes" id="UP000053240">
    <property type="component" value="Unassembled WGS sequence"/>
</dbReference>
<protein>
    <submittedName>
        <fullName evidence="1">Uncharacterized protein</fullName>
    </submittedName>
</protein>
<evidence type="ECO:0000313" key="2">
    <source>
        <dbReference type="Proteomes" id="UP000053240"/>
    </source>
</evidence>
<gene>
    <name evidence="1" type="ORF">RR48_07364</name>
</gene>
<name>A0A194RK99_PAPMA</name>
<reference evidence="1 2" key="1">
    <citation type="journal article" date="2015" name="Nat. Commun.">
        <title>Outbred genome sequencing and CRISPR/Cas9 gene editing in butterflies.</title>
        <authorList>
            <person name="Li X."/>
            <person name="Fan D."/>
            <person name="Zhang W."/>
            <person name="Liu G."/>
            <person name="Zhang L."/>
            <person name="Zhao L."/>
            <person name="Fang X."/>
            <person name="Chen L."/>
            <person name="Dong Y."/>
            <person name="Chen Y."/>
            <person name="Ding Y."/>
            <person name="Zhao R."/>
            <person name="Feng M."/>
            <person name="Zhu Y."/>
            <person name="Feng Y."/>
            <person name="Jiang X."/>
            <person name="Zhu D."/>
            <person name="Xiang H."/>
            <person name="Feng X."/>
            <person name="Li S."/>
            <person name="Wang J."/>
            <person name="Zhang G."/>
            <person name="Kronforst M.R."/>
            <person name="Wang W."/>
        </authorList>
    </citation>
    <scope>NUCLEOTIDE SEQUENCE [LARGE SCALE GENOMIC DNA]</scope>
    <source>
        <strain evidence="1">Ya'a_city_454_Pm</strain>
        <tissue evidence="1">Whole body</tissue>
    </source>
</reference>
<dbReference type="AlphaFoldDB" id="A0A194RK99"/>